<dbReference type="SUPFAM" id="SSF51445">
    <property type="entry name" value="(Trans)glycosidases"/>
    <property type="match status" value="1"/>
</dbReference>
<gene>
    <name evidence="4" type="ORF">H5P30_08605</name>
</gene>
<dbReference type="EMBL" id="JACHVA010000076">
    <property type="protein sequence ID" value="MBC2601837.1"/>
    <property type="molecule type" value="Genomic_DNA"/>
</dbReference>
<feature type="region of interest" description="Disordered" evidence="1">
    <location>
        <begin position="396"/>
        <end position="463"/>
    </location>
</feature>
<feature type="compositionally biased region" description="Pro residues" evidence="1">
    <location>
        <begin position="406"/>
        <end position="424"/>
    </location>
</feature>
<feature type="domain" description="DUF4434" evidence="3">
    <location>
        <begin position="92"/>
        <end position="373"/>
    </location>
</feature>
<proteinExistence type="predicted"/>
<comment type="caution">
    <text evidence="4">The sequence shown here is derived from an EMBL/GenBank/DDBJ whole genome shotgun (WGS) entry which is preliminary data.</text>
</comment>
<dbReference type="InterPro" id="IPR017853">
    <property type="entry name" value="GH"/>
</dbReference>
<evidence type="ECO:0000259" key="3">
    <source>
        <dbReference type="Pfam" id="PF14488"/>
    </source>
</evidence>
<feature type="signal peptide" evidence="2">
    <location>
        <begin position="1"/>
        <end position="21"/>
    </location>
</feature>
<evidence type="ECO:0000256" key="1">
    <source>
        <dbReference type="SAM" id="MobiDB-lite"/>
    </source>
</evidence>
<protein>
    <submittedName>
        <fullName evidence="4">DUF4434 domain-containing protein</fullName>
    </submittedName>
</protein>
<feature type="chain" id="PRO_5030580569" evidence="2">
    <location>
        <begin position="22"/>
        <end position="463"/>
    </location>
</feature>
<dbReference type="Pfam" id="PF14488">
    <property type="entry name" value="DUF4434"/>
    <property type="match status" value="1"/>
</dbReference>
<dbReference type="AlphaFoldDB" id="A0A7X1E5Q4"/>
<dbReference type="Proteomes" id="UP000525652">
    <property type="component" value="Unassembled WGS sequence"/>
</dbReference>
<reference evidence="4 5" key="1">
    <citation type="submission" date="2020-07" db="EMBL/GenBank/DDBJ databases">
        <authorList>
            <person name="Feng X."/>
        </authorList>
    </citation>
    <scope>NUCLEOTIDE SEQUENCE [LARGE SCALE GENOMIC DNA]</scope>
    <source>
        <strain evidence="4 5">JCM14086</strain>
    </source>
</reference>
<organism evidence="4 5">
    <name type="scientific">Puniceicoccus vermicola</name>
    <dbReference type="NCBI Taxonomy" id="388746"/>
    <lineage>
        <taxon>Bacteria</taxon>
        <taxon>Pseudomonadati</taxon>
        <taxon>Verrucomicrobiota</taxon>
        <taxon>Opitutia</taxon>
        <taxon>Puniceicoccales</taxon>
        <taxon>Puniceicoccaceae</taxon>
        <taxon>Puniceicoccus</taxon>
    </lineage>
</organism>
<accession>A0A7X1E5Q4</accession>
<dbReference type="InterPro" id="IPR027849">
    <property type="entry name" value="DUF4434"/>
</dbReference>
<evidence type="ECO:0000313" key="5">
    <source>
        <dbReference type="Proteomes" id="UP000525652"/>
    </source>
</evidence>
<evidence type="ECO:0000256" key="2">
    <source>
        <dbReference type="SAM" id="SignalP"/>
    </source>
</evidence>
<dbReference type="Gene3D" id="3.20.20.80">
    <property type="entry name" value="Glycosidases"/>
    <property type="match status" value="1"/>
</dbReference>
<dbReference type="RefSeq" id="WP_185692543.1">
    <property type="nucleotide sequence ID" value="NZ_JACHVA010000076.1"/>
</dbReference>
<name>A0A7X1E5Q4_9BACT</name>
<sequence length="463" mass="52459">MKAKQIIFLLSCALACLPSLWSEPPSEFPWTRPASFTEEQNSLFDELLEQEQRRKPEAAKMVQENPAKAVTLVEDDESYPTPTAAPRNSPVIGTFIQLSREWSKLETEDWNQLFDIIEYAGLETIIIQWTASEEIAYFEPAPEQYTETYPVLNHLFEALEGRNLQVVLGLSSDPDYWTNISTRNDVRDVYFRVRNTHDLRVQEALLELFGDNSNWTGYYLSEEIDDINWREPADEAVFHQFLLRAGRIIQERDEDRPVSISSFFRKRTAPSTYATNLYRLMTNTVVSRLWIQDGIGVFPLSSSLIEPYFQTLSRQFTGNPTQLGVVVELFETTSKPDEPFQASPALASRVKNQLKNASMLGGPIVLFSLLDYADPRKGGNEKEIYEVICQWNLQNKPISDSQSPSSPTPAEPSATKPPKPVESPPPEEVDSAETQIQNPGLPTPEVEPKPEITPLSGLRKPKS</sequence>
<keyword evidence="5" id="KW-1185">Reference proteome</keyword>
<keyword evidence="2" id="KW-0732">Signal</keyword>
<evidence type="ECO:0000313" key="4">
    <source>
        <dbReference type="EMBL" id="MBC2601837.1"/>
    </source>
</evidence>